<dbReference type="Proteomes" id="UP000010467">
    <property type="component" value="Plasmid pDEIPE02"/>
</dbReference>
<geneLocation type="plasmid" evidence="1 2">
    <name>pDEIPE02</name>
</geneLocation>
<keyword evidence="1" id="KW-0614">Plasmid</keyword>
<dbReference type="EMBL" id="CP003384">
    <property type="protein sequence ID" value="AFZ69777.1"/>
    <property type="molecule type" value="Genomic_DNA"/>
</dbReference>
<dbReference type="RefSeq" id="WP_015231676.1">
    <property type="nucleotide sequence ID" value="NC_019790.1"/>
</dbReference>
<sequence>MTHYPKTREEYKAAILEQVTRLMGHVLADDPGEHSQAEYIAKQIHYDVRELFNKERWKPTPILDGIRARVPLNERVTLLIHRHDERNGRTFEQGIITAIHSAQSHRDGAAFDFVPRGCRKPRRYYYHANQGSCLKVFRGYVSEEAAATVTPLLEFAPLPFIQYRRAEEDAA</sequence>
<dbReference type="PATRIC" id="fig|937777.3.peg.4483"/>
<proteinExistence type="predicted"/>
<dbReference type="KEGG" id="dpd:Deipe_4449"/>
<accession>L0A9G9</accession>
<dbReference type="HOGENOM" id="CLU_1560439_0_0_0"/>
<dbReference type="AlphaFoldDB" id="L0A9G9"/>
<evidence type="ECO:0000313" key="2">
    <source>
        <dbReference type="Proteomes" id="UP000010467"/>
    </source>
</evidence>
<evidence type="ECO:0000313" key="1">
    <source>
        <dbReference type="EMBL" id="AFZ69777.1"/>
    </source>
</evidence>
<protein>
    <submittedName>
        <fullName evidence="1">Uncharacterized protein</fullName>
    </submittedName>
</protein>
<keyword evidence="2" id="KW-1185">Reference proteome</keyword>
<reference evidence="2" key="1">
    <citation type="submission" date="2012-03" db="EMBL/GenBank/DDBJ databases">
        <title>Complete sequence of plasmid 2 of Deinococcus peraridilitoris DSM 19664.</title>
        <authorList>
            <person name="Lucas S."/>
            <person name="Copeland A."/>
            <person name="Lapidus A."/>
            <person name="Glavina del Rio T."/>
            <person name="Dalin E."/>
            <person name="Tice H."/>
            <person name="Bruce D."/>
            <person name="Goodwin L."/>
            <person name="Pitluck S."/>
            <person name="Peters L."/>
            <person name="Mikhailova N."/>
            <person name="Lu M."/>
            <person name="Kyrpides N."/>
            <person name="Mavromatis K."/>
            <person name="Ivanova N."/>
            <person name="Brettin T."/>
            <person name="Detter J.C."/>
            <person name="Han C."/>
            <person name="Larimer F."/>
            <person name="Land M."/>
            <person name="Hauser L."/>
            <person name="Markowitz V."/>
            <person name="Cheng J.-F."/>
            <person name="Hugenholtz P."/>
            <person name="Woyke T."/>
            <person name="Wu D."/>
            <person name="Pukall R."/>
            <person name="Steenblock K."/>
            <person name="Brambilla E."/>
            <person name="Klenk H.-P."/>
            <person name="Eisen J.A."/>
        </authorList>
    </citation>
    <scope>NUCLEOTIDE SEQUENCE [LARGE SCALE GENOMIC DNA]</scope>
    <source>
        <strain evidence="2">DSM 19664 / LMG 22246 / CIP 109416 / KR-200</strain>
        <plasmid evidence="2">Plasmid pDEIPE02</plasmid>
    </source>
</reference>
<organism evidence="1 2">
    <name type="scientific">Deinococcus peraridilitoris (strain DSM 19664 / LMG 22246 / CIP 109416 / KR-200)</name>
    <dbReference type="NCBI Taxonomy" id="937777"/>
    <lineage>
        <taxon>Bacteria</taxon>
        <taxon>Thermotogati</taxon>
        <taxon>Deinococcota</taxon>
        <taxon>Deinococci</taxon>
        <taxon>Deinococcales</taxon>
        <taxon>Deinococcaceae</taxon>
        <taxon>Deinococcus</taxon>
    </lineage>
</organism>
<gene>
    <name evidence="1" type="ordered locus">Deipe_4449</name>
</gene>
<name>L0A9G9_DEIPD</name>
<dbReference type="OrthoDB" id="64698at2"/>